<dbReference type="GO" id="GO:0015846">
    <property type="term" value="P:polyamine transport"/>
    <property type="evidence" value="ECO:0007669"/>
    <property type="project" value="InterPro"/>
</dbReference>
<dbReference type="Pfam" id="PF13416">
    <property type="entry name" value="SBP_bac_8"/>
    <property type="match status" value="1"/>
</dbReference>
<dbReference type="OrthoDB" id="9813777at2"/>
<name>A0A286G530_9PROT</name>
<evidence type="ECO:0000313" key="7">
    <source>
        <dbReference type="Proteomes" id="UP000219621"/>
    </source>
</evidence>
<keyword evidence="3 5" id="KW-0732">Signal</keyword>
<evidence type="ECO:0000256" key="5">
    <source>
        <dbReference type="SAM" id="SignalP"/>
    </source>
</evidence>
<gene>
    <name evidence="6" type="ORF">SAMN05421508_101607</name>
</gene>
<dbReference type="AlphaFoldDB" id="A0A286G530"/>
<organism evidence="6 7">
    <name type="scientific">Caenispirillum bisanense</name>
    <dbReference type="NCBI Taxonomy" id="414052"/>
    <lineage>
        <taxon>Bacteria</taxon>
        <taxon>Pseudomonadati</taxon>
        <taxon>Pseudomonadota</taxon>
        <taxon>Alphaproteobacteria</taxon>
        <taxon>Rhodospirillales</taxon>
        <taxon>Novispirillaceae</taxon>
        <taxon>Caenispirillum</taxon>
    </lineage>
</organism>
<reference evidence="7" key="1">
    <citation type="submission" date="2017-09" db="EMBL/GenBank/DDBJ databases">
        <authorList>
            <person name="Varghese N."/>
            <person name="Submissions S."/>
        </authorList>
    </citation>
    <scope>NUCLEOTIDE SEQUENCE [LARGE SCALE GENOMIC DNA]</scope>
    <source>
        <strain evidence="7">USBA 140</strain>
    </source>
</reference>
<feature type="signal peptide" evidence="5">
    <location>
        <begin position="1"/>
        <end position="28"/>
    </location>
</feature>
<evidence type="ECO:0000313" key="6">
    <source>
        <dbReference type="EMBL" id="SOD90631.1"/>
    </source>
</evidence>
<keyword evidence="7" id="KW-1185">Reference proteome</keyword>
<keyword evidence="2" id="KW-0813">Transport</keyword>
<dbReference type="InterPro" id="IPR006059">
    <property type="entry name" value="SBP"/>
</dbReference>
<accession>A0A286G530</accession>
<dbReference type="SUPFAM" id="SSF53850">
    <property type="entry name" value="Periplasmic binding protein-like II"/>
    <property type="match status" value="1"/>
</dbReference>
<evidence type="ECO:0000256" key="4">
    <source>
        <dbReference type="ARBA" id="ARBA00022764"/>
    </source>
</evidence>
<dbReference type="RefSeq" id="WP_097277481.1">
    <property type="nucleotide sequence ID" value="NZ_OCNJ01000001.1"/>
</dbReference>
<evidence type="ECO:0000256" key="2">
    <source>
        <dbReference type="ARBA" id="ARBA00022448"/>
    </source>
</evidence>
<sequence>MTHTAARRTVAAAVAASFVAATTAAATAAPLQSLGQPEGQLDIVAWPGYIERGDTDAAYDWVTGFEKATGCKVNVKTAGTSDEMVALMNEGGFDLVTASGDASLRLIAGKRVQEINTALIPSWNTLDDRLKSAPWHTVDGKHYGTPYQWGPNVLAYNTKAFGDTAPDSWKVVFEEQTLADGQSNKGRIQAFDGPIHIADAANYLMSAKPDLGIKDPYELTEDQYKAALDLLRQQRELVNRYWHDAFVQIDDFTNEGVVASGSWPFQVNILKSKGQPVASVIPKEGATGWADTTMLHAEAAHPTCAYLWMEHSLSPKVQGDVAAWFGANPVVPAACEDHELLGPDGCTTNGFDKFDQIHFWRTPVAKCETQEACVPYYRWVTDYIAVLGGR</sequence>
<keyword evidence="4" id="KW-0574">Periplasm</keyword>
<proteinExistence type="predicted"/>
<dbReference type="GO" id="GO:0019808">
    <property type="term" value="F:polyamine binding"/>
    <property type="evidence" value="ECO:0007669"/>
    <property type="project" value="InterPro"/>
</dbReference>
<dbReference type="CDD" id="cd13588">
    <property type="entry name" value="PBP2_polyamine_1"/>
    <property type="match status" value="1"/>
</dbReference>
<dbReference type="Gene3D" id="3.40.190.10">
    <property type="entry name" value="Periplasmic binding protein-like II"/>
    <property type="match status" value="2"/>
</dbReference>
<comment type="subcellular location">
    <subcellularLocation>
        <location evidence="1">Periplasm</location>
    </subcellularLocation>
</comment>
<dbReference type="Proteomes" id="UP000219621">
    <property type="component" value="Unassembled WGS sequence"/>
</dbReference>
<dbReference type="EMBL" id="OCNJ01000001">
    <property type="protein sequence ID" value="SOD90631.1"/>
    <property type="molecule type" value="Genomic_DNA"/>
</dbReference>
<dbReference type="InterPro" id="IPR001188">
    <property type="entry name" value="Sperm_putr-bd"/>
</dbReference>
<dbReference type="PRINTS" id="PR00909">
    <property type="entry name" value="SPERMDNBNDNG"/>
</dbReference>
<evidence type="ECO:0000256" key="1">
    <source>
        <dbReference type="ARBA" id="ARBA00004418"/>
    </source>
</evidence>
<dbReference type="GO" id="GO:0042597">
    <property type="term" value="C:periplasmic space"/>
    <property type="evidence" value="ECO:0007669"/>
    <property type="project" value="UniProtKB-SubCell"/>
</dbReference>
<protein>
    <submittedName>
        <fullName evidence="6">Putative spermidine/putrescine transport system substrate-binding protein</fullName>
    </submittedName>
</protein>
<feature type="chain" id="PRO_5012854933" evidence="5">
    <location>
        <begin position="29"/>
        <end position="390"/>
    </location>
</feature>
<dbReference type="PANTHER" id="PTHR30222:SF18">
    <property type="entry name" value="BIFUNCTIONAL POLYHYDROXYBUTYRATE SYNTHASE _ ABC TRANSPORTER PERIPLASMIC BINDING PROTEIN-RELATED"/>
    <property type="match status" value="1"/>
</dbReference>
<dbReference type="PANTHER" id="PTHR30222">
    <property type="entry name" value="SPERMIDINE/PUTRESCINE-BINDING PERIPLASMIC PROTEIN"/>
    <property type="match status" value="1"/>
</dbReference>
<evidence type="ECO:0000256" key="3">
    <source>
        <dbReference type="ARBA" id="ARBA00022729"/>
    </source>
</evidence>